<dbReference type="GO" id="GO:0016757">
    <property type="term" value="F:glycosyltransferase activity"/>
    <property type="evidence" value="ECO:0007669"/>
    <property type="project" value="UniProtKB-KW"/>
</dbReference>
<feature type="domain" description="L,D-TPase catalytic" evidence="10">
    <location>
        <begin position="78"/>
        <end position="216"/>
    </location>
</feature>
<evidence type="ECO:0000259" key="10">
    <source>
        <dbReference type="PROSITE" id="PS52029"/>
    </source>
</evidence>
<dbReference type="AlphaFoldDB" id="A0A1I4HUN0"/>
<dbReference type="GO" id="GO:0018104">
    <property type="term" value="P:peptidoglycan-protein cross-linking"/>
    <property type="evidence" value="ECO:0007669"/>
    <property type="project" value="TreeGrafter"/>
</dbReference>
<dbReference type="UniPathway" id="UPA00219"/>
<evidence type="ECO:0000256" key="8">
    <source>
        <dbReference type="ARBA" id="ARBA00023316"/>
    </source>
</evidence>
<evidence type="ECO:0000256" key="7">
    <source>
        <dbReference type="ARBA" id="ARBA00022984"/>
    </source>
</evidence>
<keyword evidence="12" id="KW-1185">Reference proteome</keyword>
<evidence type="ECO:0000256" key="9">
    <source>
        <dbReference type="PROSITE-ProRule" id="PRU01373"/>
    </source>
</evidence>
<feature type="active site" description="Proton donor/acceptor" evidence="9">
    <location>
        <position position="176"/>
    </location>
</feature>
<evidence type="ECO:0000256" key="6">
    <source>
        <dbReference type="ARBA" id="ARBA00022960"/>
    </source>
</evidence>
<dbReference type="Pfam" id="PF03734">
    <property type="entry name" value="YkuD"/>
    <property type="match status" value="1"/>
</dbReference>
<dbReference type="EMBL" id="FOTK01000005">
    <property type="protein sequence ID" value="SFL45477.1"/>
    <property type="molecule type" value="Genomic_DNA"/>
</dbReference>
<evidence type="ECO:0000313" key="12">
    <source>
        <dbReference type="Proteomes" id="UP000199048"/>
    </source>
</evidence>
<name>A0A1I4HUN0_9HYPH</name>
<dbReference type="InterPro" id="IPR050979">
    <property type="entry name" value="LD-transpeptidase"/>
</dbReference>
<organism evidence="11 12">
    <name type="scientific">Methylobacterium pseudosasicola</name>
    <dbReference type="NCBI Taxonomy" id="582667"/>
    <lineage>
        <taxon>Bacteria</taxon>
        <taxon>Pseudomonadati</taxon>
        <taxon>Pseudomonadota</taxon>
        <taxon>Alphaproteobacteria</taxon>
        <taxon>Hyphomicrobiales</taxon>
        <taxon>Methylobacteriaceae</taxon>
        <taxon>Methylobacterium</taxon>
    </lineage>
</organism>
<dbReference type="PANTHER" id="PTHR30582:SF24">
    <property type="entry name" value="L,D-TRANSPEPTIDASE ERFK_SRFK-RELATED"/>
    <property type="match status" value="1"/>
</dbReference>
<evidence type="ECO:0000313" key="11">
    <source>
        <dbReference type="EMBL" id="SFL45477.1"/>
    </source>
</evidence>
<feature type="active site" description="Nucleophile" evidence="9">
    <location>
        <position position="192"/>
    </location>
</feature>
<dbReference type="PROSITE" id="PS51257">
    <property type="entry name" value="PROKAR_LIPOPROTEIN"/>
    <property type="match status" value="1"/>
</dbReference>
<dbReference type="PROSITE" id="PS52029">
    <property type="entry name" value="LD_TPASE"/>
    <property type="match status" value="1"/>
</dbReference>
<keyword evidence="4" id="KW-0808">Transferase</keyword>
<dbReference type="PANTHER" id="PTHR30582">
    <property type="entry name" value="L,D-TRANSPEPTIDASE"/>
    <property type="match status" value="1"/>
</dbReference>
<evidence type="ECO:0000256" key="4">
    <source>
        <dbReference type="ARBA" id="ARBA00022679"/>
    </source>
</evidence>
<dbReference type="GO" id="GO:0005576">
    <property type="term" value="C:extracellular region"/>
    <property type="evidence" value="ECO:0007669"/>
    <property type="project" value="TreeGrafter"/>
</dbReference>
<keyword evidence="3" id="KW-0328">Glycosyltransferase</keyword>
<comment type="pathway">
    <text evidence="1 9">Cell wall biogenesis; peptidoglycan biosynthesis.</text>
</comment>
<comment type="similarity">
    <text evidence="2">Belongs to the YkuD family.</text>
</comment>
<dbReference type="GO" id="GO:0071972">
    <property type="term" value="F:peptidoglycan L,D-transpeptidase activity"/>
    <property type="evidence" value="ECO:0007669"/>
    <property type="project" value="TreeGrafter"/>
</dbReference>
<evidence type="ECO:0000256" key="3">
    <source>
        <dbReference type="ARBA" id="ARBA00022676"/>
    </source>
</evidence>
<evidence type="ECO:0000256" key="2">
    <source>
        <dbReference type="ARBA" id="ARBA00005992"/>
    </source>
</evidence>
<keyword evidence="6 9" id="KW-0133">Cell shape</keyword>
<dbReference type="GO" id="GO:0008360">
    <property type="term" value="P:regulation of cell shape"/>
    <property type="evidence" value="ECO:0007669"/>
    <property type="project" value="UniProtKB-UniRule"/>
</dbReference>
<protein>
    <submittedName>
        <fullName evidence="11">Lipoprotein-anchoring transpeptidase ErfK/SrfK</fullName>
    </submittedName>
</protein>
<keyword evidence="5" id="KW-0378">Hydrolase</keyword>
<dbReference type="SUPFAM" id="SSF141523">
    <property type="entry name" value="L,D-transpeptidase catalytic domain-like"/>
    <property type="match status" value="1"/>
</dbReference>
<dbReference type="OrthoDB" id="9795305at2"/>
<dbReference type="InterPro" id="IPR005490">
    <property type="entry name" value="LD_TPept_cat_dom"/>
</dbReference>
<dbReference type="Gene3D" id="2.40.440.10">
    <property type="entry name" value="L,D-transpeptidase catalytic domain-like"/>
    <property type="match status" value="1"/>
</dbReference>
<dbReference type="GO" id="GO:0071555">
    <property type="term" value="P:cell wall organization"/>
    <property type="evidence" value="ECO:0007669"/>
    <property type="project" value="UniProtKB-UniRule"/>
</dbReference>
<proteinExistence type="inferred from homology"/>
<dbReference type="RefSeq" id="WP_092038404.1">
    <property type="nucleotide sequence ID" value="NZ_FOTK01000005.1"/>
</dbReference>
<evidence type="ECO:0000256" key="1">
    <source>
        <dbReference type="ARBA" id="ARBA00004752"/>
    </source>
</evidence>
<sequence length="224" mass="24118">MTLTRRTLLAGMPLLLAGCVTRETAPVADLRPPVDPSFVAMYAALPGEPFPVPAVDLTGIDPRFLRREVDYATAEPPGTIVIDPGARFAYLVREKGRAIRYGVGVGREEAFNFQGPATIARKAEWPRWTPTPAMIKREPERYGPVAGGLPGGAGNPLGPRALYLYRDGRDTLYRLHGTTEPQTIGTMVSSGCVRFLNQDIIDLYGRVPVGTRAVVLAAAGSEAS</sequence>
<keyword evidence="8 9" id="KW-0961">Cell wall biogenesis/degradation</keyword>
<dbReference type="STRING" id="582667.SAMN05192568_100547"/>
<keyword evidence="7 9" id="KW-0573">Peptidoglycan synthesis</keyword>
<gene>
    <name evidence="11" type="ORF">SAMN05192568_100547</name>
</gene>
<dbReference type="FunFam" id="2.40.440.10:FF:000002">
    <property type="entry name" value="L,D-transpeptidase ErfK/SrfK"/>
    <property type="match status" value="1"/>
</dbReference>
<evidence type="ECO:0000256" key="5">
    <source>
        <dbReference type="ARBA" id="ARBA00022801"/>
    </source>
</evidence>
<dbReference type="CDD" id="cd16913">
    <property type="entry name" value="YkuD_like"/>
    <property type="match status" value="1"/>
</dbReference>
<keyword evidence="11" id="KW-0449">Lipoprotein</keyword>
<dbReference type="InterPro" id="IPR038063">
    <property type="entry name" value="Transpep_catalytic_dom"/>
</dbReference>
<reference evidence="12" key="1">
    <citation type="submission" date="2016-10" db="EMBL/GenBank/DDBJ databases">
        <authorList>
            <person name="Varghese N."/>
            <person name="Submissions S."/>
        </authorList>
    </citation>
    <scope>NUCLEOTIDE SEQUENCE [LARGE SCALE GENOMIC DNA]</scope>
    <source>
        <strain evidence="12">BL36</strain>
    </source>
</reference>
<dbReference type="Proteomes" id="UP000199048">
    <property type="component" value="Unassembled WGS sequence"/>
</dbReference>
<accession>A0A1I4HUN0</accession>